<evidence type="ECO:0000313" key="2">
    <source>
        <dbReference type="EMBL" id="KKN77758.1"/>
    </source>
</evidence>
<dbReference type="EMBL" id="LAZR01000274">
    <property type="protein sequence ID" value="KKN77758.1"/>
    <property type="molecule type" value="Genomic_DNA"/>
</dbReference>
<comment type="caution">
    <text evidence="2">The sequence shown here is derived from an EMBL/GenBank/DDBJ whole genome shotgun (WGS) entry which is preliminary data.</text>
</comment>
<dbReference type="AlphaFoldDB" id="A0A0F9WH73"/>
<gene>
    <name evidence="2" type="ORF">LCGC14_0357320</name>
</gene>
<feature type="coiled-coil region" evidence="1">
    <location>
        <begin position="66"/>
        <end position="105"/>
    </location>
</feature>
<protein>
    <submittedName>
        <fullName evidence="2">Uncharacterized protein</fullName>
    </submittedName>
</protein>
<accession>A0A0F9WH73</accession>
<sequence>MGTKEELLDLREMHKGQLSIIRCAISDLTNPERVDREVTKMLVSIAKQQDRIALMLERKINGQDIIDNAQSRVDELNQRIKLLENHHKVEQFRALEAQLRELKSDPEIERLASIGAQVQNDS</sequence>
<reference evidence="2" key="1">
    <citation type="journal article" date="2015" name="Nature">
        <title>Complex archaea that bridge the gap between prokaryotes and eukaryotes.</title>
        <authorList>
            <person name="Spang A."/>
            <person name="Saw J.H."/>
            <person name="Jorgensen S.L."/>
            <person name="Zaremba-Niedzwiedzka K."/>
            <person name="Martijn J."/>
            <person name="Lind A.E."/>
            <person name="van Eijk R."/>
            <person name="Schleper C."/>
            <person name="Guy L."/>
            <person name="Ettema T.J."/>
        </authorList>
    </citation>
    <scope>NUCLEOTIDE SEQUENCE</scope>
</reference>
<keyword evidence="1" id="KW-0175">Coiled coil</keyword>
<evidence type="ECO:0000256" key="1">
    <source>
        <dbReference type="SAM" id="Coils"/>
    </source>
</evidence>
<proteinExistence type="predicted"/>
<organism evidence="2">
    <name type="scientific">marine sediment metagenome</name>
    <dbReference type="NCBI Taxonomy" id="412755"/>
    <lineage>
        <taxon>unclassified sequences</taxon>
        <taxon>metagenomes</taxon>
        <taxon>ecological metagenomes</taxon>
    </lineage>
</organism>
<name>A0A0F9WH73_9ZZZZ</name>